<reference evidence="1" key="1">
    <citation type="journal article" date="2014" name="Nat. Commun.">
        <title>The tobacco genome sequence and its comparison with those of tomato and potato.</title>
        <authorList>
            <person name="Sierro N."/>
            <person name="Battey J.N."/>
            <person name="Ouadi S."/>
            <person name="Bakaher N."/>
            <person name="Bovet L."/>
            <person name="Willig A."/>
            <person name="Goepfert S."/>
            <person name="Peitsch M.C."/>
            <person name="Ivanov N.V."/>
        </authorList>
    </citation>
    <scope>NUCLEOTIDE SEQUENCE [LARGE SCALE GENOMIC DNA]</scope>
</reference>
<gene>
    <name evidence="2" type="primary">LOC142165134</name>
</gene>
<sequence length="494" mass="57032">MESPWLVRGDFNVILSEEEKYGGLPVYVREVEDFAHCVDTCELYDLGFKGSLYTWWNGRSDIDCILFFLNQQFLDLFPALEVEHLIKYGLDHAPLLLSCNIDTVQVKKLFKFLNFWAKHETFLDVVKENWVTDGMGNPFILFQNKLKKVKATLTVWSKETFGDIFKKIASLEDVIKVHKVEFELNPTIQNRAKLHKVEANLTSDEQNERLWAEPTMEEVKVAVFGLNGNSVSGPVRFTGQFYHASWEIICDNVLNMVKAFYYGAELPKFITHTNLVLLPKKKNVATFSNMRPISLSNFSNKIISRVVLERLRGKPSNVVIKLDMAKAYDRVLWLFLTKTNGFYKSSREVKLGDPLSPTLFILEAEVLGRALDAIFDNPDFIGFGPDHWCDESIKYVEDVVENGTWNEVLLRELLPEELADHILEITTPPLDHSIKDKPTWNLENKWPIYCEVYLAIHKEEKRGENALQVLLGTWTAFQDNFLHVEVVKRKAAFR</sequence>
<dbReference type="RefSeq" id="XP_075079855.1">
    <property type="nucleotide sequence ID" value="XM_075223754.1"/>
</dbReference>
<protein>
    <submittedName>
        <fullName evidence="2">Uncharacterized protein LOC142165134</fullName>
    </submittedName>
</protein>
<evidence type="ECO:0000313" key="1">
    <source>
        <dbReference type="Proteomes" id="UP000790787"/>
    </source>
</evidence>
<proteinExistence type="predicted"/>
<evidence type="ECO:0000313" key="2">
    <source>
        <dbReference type="RefSeq" id="XP_075079855.1"/>
    </source>
</evidence>
<reference evidence="2" key="2">
    <citation type="submission" date="2025-08" db="UniProtKB">
        <authorList>
            <consortium name="RefSeq"/>
        </authorList>
    </citation>
    <scope>IDENTIFICATION</scope>
    <source>
        <tissue evidence="2">Leaf</tissue>
    </source>
</reference>
<dbReference type="Proteomes" id="UP000790787">
    <property type="component" value="Chromosome 10"/>
</dbReference>
<name>A0AC58S4I9_TOBAC</name>
<organism evidence="1 2">
    <name type="scientific">Nicotiana tabacum</name>
    <name type="common">Common tobacco</name>
    <dbReference type="NCBI Taxonomy" id="4097"/>
    <lineage>
        <taxon>Eukaryota</taxon>
        <taxon>Viridiplantae</taxon>
        <taxon>Streptophyta</taxon>
        <taxon>Embryophyta</taxon>
        <taxon>Tracheophyta</taxon>
        <taxon>Spermatophyta</taxon>
        <taxon>Magnoliopsida</taxon>
        <taxon>eudicotyledons</taxon>
        <taxon>Gunneridae</taxon>
        <taxon>Pentapetalae</taxon>
        <taxon>asterids</taxon>
        <taxon>lamiids</taxon>
        <taxon>Solanales</taxon>
        <taxon>Solanaceae</taxon>
        <taxon>Nicotianoideae</taxon>
        <taxon>Nicotianeae</taxon>
        <taxon>Nicotiana</taxon>
    </lineage>
</organism>
<accession>A0AC58S4I9</accession>
<keyword evidence="1" id="KW-1185">Reference proteome</keyword>